<sequence>MGQITVDDAVKIANGAIAVGRYDIAAEMCENIIYAYPWYDEAKRILNIANDKQALRKAKSPLNSYARNKYSQNGEDGIIAEILLRLRISSGSFCEFGAWDGIHLSNTYSLAEAGWSGVYIEGDAEKYKDLVTTCSKLPDQKVLPVLAFVSPDVPGKRVDDILGATSMPKDFDILSIDIDSSDYQVWASIKEYSPKIVIIEVNSYLPPPERYVHGGEASGSSFMAVADLAKEKGYTVVCHTGNAICVRSDLVEALGLPEELINDPSLAYMTAYAPWDNDELLRIGSSL</sequence>
<dbReference type="GO" id="GO:0032259">
    <property type="term" value="P:methylation"/>
    <property type="evidence" value="ECO:0007669"/>
    <property type="project" value="UniProtKB-KW"/>
</dbReference>
<accession>A0A1X7F1D9</accession>
<reference evidence="1 2" key="1">
    <citation type="submission" date="2017-04" db="EMBL/GenBank/DDBJ databases">
        <authorList>
            <person name="Afonso C.L."/>
            <person name="Miller P.J."/>
            <person name="Scott M.A."/>
            <person name="Spackman E."/>
            <person name="Goraichik I."/>
            <person name="Dimitrov K.M."/>
            <person name="Suarez D.L."/>
            <person name="Swayne D.E."/>
        </authorList>
    </citation>
    <scope>NUCLEOTIDE SEQUENCE [LARGE SCALE GENOMIC DNA]</scope>
    <source>
        <strain evidence="1 2">A2P</strain>
    </source>
</reference>
<dbReference type="EMBL" id="FXAK01000004">
    <property type="protein sequence ID" value="SMF43581.1"/>
    <property type="molecule type" value="Genomic_DNA"/>
</dbReference>
<dbReference type="AlphaFoldDB" id="A0A1X7F1D9"/>
<evidence type="ECO:0000313" key="1">
    <source>
        <dbReference type="EMBL" id="SMF43581.1"/>
    </source>
</evidence>
<evidence type="ECO:0000313" key="2">
    <source>
        <dbReference type="Proteomes" id="UP000192936"/>
    </source>
</evidence>
<dbReference type="GO" id="GO:0008168">
    <property type="term" value="F:methyltransferase activity"/>
    <property type="evidence" value="ECO:0007669"/>
    <property type="project" value="UniProtKB-KW"/>
</dbReference>
<proteinExistence type="predicted"/>
<name>A0A1X7F1D9_9PROT</name>
<gene>
    <name evidence="1" type="ORF">SAMN02982917_2237</name>
</gene>
<keyword evidence="1" id="KW-0489">Methyltransferase</keyword>
<dbReference type="Proteomes" id="UP000192936">
    <property type="component" value="Unassembled WGS sequence"/>
</dbReference>
<dbReference type="RefSeq" id="WP_085085203.1">
    <property type="nucleotide sequence ID" value="NZ_FXAK01000004.1"/>
</dbReference>
<organism evidence="1 2">
    <name type="scientific">Azospirillum oryzae</name>
    <dbReference type="NCBI Taxonomy" id="286727"/>
    <lineage>
        <taxon>Bacteria</taxon>
        <taxon>Pseudomonadati</taxon>
        <taxon>Pseudomonadota</taxon>
        <taxon>Alphaproteobacteria</taxon>
        <taxon>Rhodospirillales</taxon>
        <taxon>Azospirillaceae</taxon>
        <taxon>Azospirillum</taxon>
    </lineage>
</organism>
<keyword evidence="1" id="KW-0808">Transferase</keyword>
<dbReference type="STRING" id="286727.SAMN02982917_2237"/>
<dbReference type="OrthoDB" id="9810122at2"/>
<protein>
    <submittedName>
        <fullName evidence="1">Methyltransferase FkbM domain-containing protein</fullName>
    </submittedName>
</protein>